<evidence type="ECO:0000256" key="1">
    <source>
        <dbReference type="SAM" id="MobiDB-lite"/>
    </source>
</evidence>
<name>A0A915AP82_PARUN</name>
<feature type="transmembrane region" description="Helical" evidence="2">
    <location>
        <begin position="114"/>
        <end position="139"/>
    </location>
</feature>
<evidence type="ECO:0000313" key="4">
    <source>
        <dbReference type="WBParaSite" id="PgR012_g054_t01"/>
    </source>
</evidence>
<dbReference type="WBParaSite" id="PgR012_g054_t01">
    <property type="protein sequence ID" value="PgR012_g054_t01"/>
    <property type="gene ID" value="PgR012_g054"/>
</dbReference>
<reference evidence="4" key="1">
    <citation type="submission" date="2022-11" db="UniProtKB">
        <authorList>
            <consortium name="WormBaseParasite"/>
        </authorList>
    </citation>
    <scope>IDENTIFICATION</scope>
</reference>
<evidence type="ECO:0000256" key="2">
    <source>
        <dbReference type="SAM" id="Phobius"/>
    </source>
</evidence>
<keyword evidence="3" id="KW-1185">Reference proteome</keyword>
<organism evidence="3 4">
    <name type="scientific">Parascaris univalens</name>
    <name type="common">Nematode worm</name>
    <dbReference type="NCBI Taxonomy" id="6257"/>
    <lineage>
        <taxon>Eukaryota</taxon>
        <taxon>Metazoa</taxon>
        <taxon>Ecdysozoa</taxon>
        <taxon>Nematoda</taxon>
        <taxon>Chromadorea</taxon>
        <taxon>Rhabditida</taxon>
        <taxon>Spirurina</taxon>
        <taxon>Ascaridomorpha</taxon>
        <taxon>Ascaridoidea</taxon>
        <taxon>Ascarididae</taxon>
        <taxon>Parascaris</taxon>
    </lineage>
</organism>
<feature type="compositionally biased region" description="Basic and acidic residues" evidence="1">
    <location>
        <begin position="34"/>
        <end position="50"/>
    </location>
</feature>
<sequence length="353" mass="39182">MTSASSNREFFNFSANGEVMSSVRPQNVENANSTRREKQPSCKNDQVKEDGPKLGIVESYSIMQAAVSITILCIITHHWAKEGHLPSAFMVLFSFQLFILAVALILLATGNDAWFSFVFAQLLLFMGIAELTTSAFVVLRDMKFERCREHGCTIVRGSAILRTRFTYASALCGLFHIATGIVYLIVGPHCHDTPEPKITISKSLFARLKIRLINTDRNTSTVHTIARQLELNDIRINGRTAHYPVPAVHNAQINRRSEKDTSIGSSYALRKLERARDVETLGNTNIAAGVQSVRTTVVETDTPIPLTVRHMDSSVDESTESDTAIIANKSINTVSSDRSDTHEPIDDMAEWIV</sequence>
<feature type="transmembrane region" description="Helical" evidence="2">
    <location>
        <begin position="87"/>
        <end position="108"/>
    </location>
</feature>
<keyword evidence="2" id="KW-0472">Membrane</keyword>
<dbReference type="Proteomes" id="UP000887569">
    <property type="component" value="Unplaced"/>
</dbReference>
<feature type="transmembrane region" description="Helical" evidence="2">
    <location>
        <begin position="165"/>
        <end position="186"/>
    </location>
</feature>
<protein>
    <submittedName>
        <fullName evidence="4">Transmembrane protein</fullName>
    </submittedName>
</protein>
<evidence type="ECO:0000313" key="3">
    <source>
        <dbReference type="Proteomes" id="UP000887569"/>
    </source>
</evidence>
<accession>A0A915AP82</accession>
<keyword evidence="2" id="KW-1133">Transmembrane helix</keyword>
<dbReference type="AlphaFoldDB" id="A0A915AP82"/>
<feature type="region of interest" description="Disordered" evidence="1">
    <location>
        <begin position="21"/>
        <end position="50"/>
    </location>
</feature>
<feature type="compositionally biased region" description="Polar residues" evidence="1">
    <location>
        <begin position="23"/>
        <end position="33"/>
    </location>
</feature>
<keyword evidence="2" id="KW-0812">Transmembrane</keyword>
<proteinExistence type="predicted"/>